<comment type="cofactor">
    <cofactor evidence="2">
        <name>Mg(2+)</name>
        <dbReference type="ChEBI" id="CHEBI:18420"/>
    </cofactor>
</comment>
<comment type="similarity">
    <text evidence="3">Belongs to the Nudix hydrolase family. NudK subfamily.</text>
</comment>
<dbReference type="Gene3D" id="3.90.79.10">
    <property type="entry name" value="Nucleoside Triphosphate Pyrophosphohydrolase"/>
    <property type="match status" value="1"/>
</dbReference>
<dbReference type="PANTHER" id="PTHR11839:SF18">
    <property type="entry name" value="NUDIX HYDROLASE DOMAIN-CONTAINING PROTEIN"/>
    <property type="match status" value="1"/>
</dbReference>
<keyword evidence="5 9" id="KW-0378">Hydrolase</keyword>
<dbReference type="RefSeq" id="WP_186880068.1">
    <property type="nucleotide sequence ID" value="NZ_JACOGG010000003.1"/>
</dbReference>
<proteinExistence type="inferred from homology"/>
<evidence type="ECO:0000256" key="7">
    <source>
        <dbReference type="ARBA" id="ARBA00032272"/>
    </source>
</evidence>
<dbReference type="InterPro" id="IPR020084">
    <property type="entry name" value="NUDIX_hydrolase_CS"/>
</dbReference>
<evidence type="ECO:0000259" key="8">
    <source>
        <dbReference type="PROSITE" id="PS51462"/>
    </source>
</evidence>
<evidence type="ECO:0000256" key="4">
    <source>
        <dbReference type="ARBA" id="ARBA00016377"/>
    </source>
</evidence>
<name>A0A923HZY9_9BURK</name>
<dbReference type="GO" id="GO:0006753">
    <property type="term" value="P:nucleoside phosphate metabolic process"/>
    <property type="evidence" value="ECO:0007669"/>
    <property type="project" value="TreeGrafter"/>
</dbReference>
<feature type="domain" description="Nudix hydrolase" evidence="8">
    <location>
        <begin position="44"/>
        <end position="171"/>
    </location>
</feature>
<dbReference type="PROSITE" id="PS51462">
    <property type="entry name" value="NUDIX"/>
    <property type="match status" value="1"/>
</dbReference>
<evidence type="ECO:0000256" key="2">
    <source>
        <dbReference type="ARBA" id="ARBA00001946"/>
    </source>
</evidence>
<dbReference type="AlphaFoldDB" id="A0A923HZY9"/>
<reference evidence="9" key="1">
    <citation type="submission" date="2020-08" db="EMBL/GenBank/DDBJ databases">
        <title>Novel species isolated from subtropical streams in China.</title>
        <authorList>
            <person name="Lu H."/>
        </authorList>
    </citation>
    <scope>NUCLEOTIDE SEQUENCE</scope>
    <source>
        <strain evidence="9">CY7W</strain>
    </source>
</reference>
<evidence type="ECO:0000256" key="5">
    <source>
        <dbReference type="ARBA" id="ARBA00022801"/>
    </source>
</evidence>
<comment type="caution">
    <text evidence="9">The sequence shown here is derived from an EMBL/GenBank/DDBJ whole genome shotgun (WGS) entry which is preliminary data.</text>
</comment>
<accession>A0A923HZY9</accession>
<evidence type="ECO:0000313" key="10">
    <source>
        <dbReference type="Proteomes" id="UP000612361"/>
    </source>
</evidence>
<gene>
    <name evidence="9" type="ORF">H8K47_03620</name>
</gene>
<evidence type="ECO:0000256" key="1">
    <source>
        <dbReference type="ARBA" id="ARBA00000847"/>
    </source>
</evidence>
<dbReference type="PROSITE" id="PS00893">
    <property type="entry name" value="NUDIX_BOX"/>
    <property type="match status" value="1"/>
</dbReference>
<comment type="catalytic activity">
    <reaction evidence="1">
        <text>GDP-alpha-D-mannose + H2O = alpha-D-mannose 1-phosphate + GMP + 2 H(+)</text>
        <dbReference type="Rhea" id="RHEA:27978"/>
        <dbReference type="ChEBI" id="CHEBI:15377"/>
        <dbReference type="ChEBI" id="CHEBI:15378"/>
        <dbReference type="ChEBI" id="CHEBI:57527"/>
        <dbReference type="ChEBI" id="CHEBI:58115"/>
        <dbReference type="ChEBI" id="CHEBI:58409"/>
    </reaction>
</comment>
<keyword evidence="10" id="KW-1185">Reference proteome</keyword>
<evidence type="ECO:0000256" key="3">
    <source>
        <dbReference type="ARBA" id="ARBA00007275"/>
    </source>
</evidence>
<dbReference type="GO" id="GO:0005829">
    <property type="term" value="C:cytosol"/>
    <property type="evidence" value="ECO:0007669"/>
    <property type="project" value="TreeGrafter"/>
</dbReference>
<dbReference type="InterPro" id="IPR000086">
    <property type="entry name" value="NUDIX_hydrolase_dom"/>
</dbReference>
<dbReference type="PANTHER" id="PTHR11839">
    <property type="entry name" value="UDP/ADP-SUGAR PYROPHOSPHATASE"/>
    <property type="match status" value="1"/>
</dbReference>
<dbReference type="EMBL" id="JACOGG010000003">
    <property type="protein sequence ID" value="MBC3934442.1"/>
    <property type="molecule type" value="Genomic_DNA"/>
</dbReference>
<evidence type="ECO:0000256" key="6">
    <source>
        <dbReference type="ARBA" id="ARBA00032162"/>
    </source>
</evidence>
<protein>
    <recommendedName>
        <fullName evidence="4">GDP-mannose pyrophosphatase</fullName>
    </recommendedName>
    <alternativeName>
        <fullName evidence="6">GDP-mannose hydrolase</fullName>
    </alternativeName>
    <alternativeName>
        <fullName evidence="7">GDPMK</fullName>
    </alternativeName>
</protein>
<dbReference type="Proteomes" id="UP000612361">
    <property type="component" value="Unassembled WGS sequence"/>
</dbReference>
<dbReference type="Pfam" id="PF00293">
    <property type="entry name" value="NUDIX"/>
    <property type="match status" value="1"/>
</dbReference>
<dbReference type="SUPFAM" id="SSF55811">
    <property type="entry name" value="Nudix"/>
    <property type="match status" value="1"/>
</dbReference>
<dbReference type="GO" id="GO:0019693">
    <property type="term" value="P:ribose phosphate metabolic process"/>
    <property type="evidence" value="ECO:0007669"/>
    <property type="project" value="TreeGrafter"/>
</dbReference>
<organism evidence="9 10">
    <name type="scientific">Undibacterium rugosum</name>
    <dbReference type="NCBI Taxonomy" id="2762291"/>
    <lineage>
        <taxon>Bacteria</taxon>
        <taxon>Pseudomonadati</taxon>
        <taxon>Pseudomonadota</taxon>
        <taxon>Betaproteobacteria</taxon>
        <taxon>Burkholderiales</taxon>
        <taxon>Oxalobacteraceae</taxon>
        <taxon>Undibacterium</taxon>
    </lineage>
</organism>
<evidence type="ECO:0000313" key="9">
    <source>
        <dbReference type="EMBL" id="MBC3934442.1"/>
    </source>
</evidence>
<sequence>MSDEQLREQRVDSRLAYDGDFLQVNKDTILLPDGKTATREYILHPGAVVVIPLLDDGRVLMERQFRYPLDRVFIEFPAGKIDAGEDILTCAKRELQEETGYTATDWQHVCTIHNAIAYSDEHLEIYLAKGLQAGQASLDEEEFLETFFATPEQLLSWVRDGSITDVKTVIGIFWLEKMLSKTW</sequence>
<dbReference type="GO" id="GO:0016787">
    <property type="term" value="F:hydrolase activity"/>
    <property type="evidence" value="ECO:0007669"/>
    <property type="project" value="UniProtKB-KW"/>
</dbReference>
<dbReference type="InterPro" id="IPR015797">
    <property type="entry name" value="NUDIX_hydrolase-like_dom_sf"/>
</dbReference>